<dbReference type="EMBL" id="CP045851">
    <property type="protein sequence ID" value="QGG94117.1"/>
    <property type="molecule type" value="Genomic_DNA"/>
</dbReference>
<name>A0A5Q2RJB8_9ACTN</name>
<feature type="region of interest" description="Disordered" evidence="1">
    <location>
        <begin position="1"/>
        <end position="59"/>
    </location>
</feature>
<evidence type="ECO:0000256" key="1">
    <source>
        <dbReference type="SAM" id="MobiDB-lite"/>
    </source>
</evidence>
<gene>
    <name evidence="2" type="ORF">GH723_02815</name>
</gene>
<keyword evidence="3" id="KW-1185">Reference proteome</keyword>
<evidence type="ECO:0000313" key="2">
    <source>
        <dbReference type="EMBL" id="QGG94117.1"/>
    </source>
</evidence>
<evidence type="ECO:0000313" key="3">
    <source>
        <dbReference type="Proteomes" id="UP000334019"/>
    </source>
</evidence>
<feature type="compositionally biased region" description="Low complexity" evidence="1">
    <location>
        <begin position="49"/>
        <end position="59"/>
    </location>
</feature>
<dbReference type="KEGG" id="atq:GH723_02815"/>
<dbReference type="AlphaFoldDB" id="A0A5Q2RJB8"/>
<sequence length="95" mass="9604">MQEDPDRGDEDDDQEADPGGRRSCGPQPGVGAGIAAAQTDPTTLTRPPGAGAMHDGDMGAMHAQMPEDMQAQCDMMHAQGGMAGTSMNGSTMGAG</sequence>
<proteinExistence type="predicted"/>
<organism evidence="2 3">
    <name type="scientific">Actinomarinicola tropica</name>
    <dbReference type="NCBI Taxonomy" id="2789776"/>
    <lineage>
        <taxon>Bacteria</taxon>
        <taxon>Bacillati</taxon>
        <taxon>Actinomycetota</taxon>
        <taxon>Acidimicrobiia</taxon>
        <taxon>Acidimicrobiales</taxon>
        <taxon>Iamiaceae</taxon>
        <taxon>Actinomarinicola</taxon>
    </lineage>
</organism>
<feature type="compositionally biased region" description="Acidic residues" evidence="1">
    <location>
        <begin position="1"/>
        <end position="16"/>
    </location>
</feature>
<dbReference type="Proteomes" id="UP000334019">
    <property type="component" value="Chromosome"/>
</dbReference>
<reference evidence="2 3" key="1">
    <citation type="submission" date="2019-11" db="EMBL/GenBank/DDBJ databases">
        <authorList>
            <person name="He Y."/>
        </authorList>
    </citation>
    <scope>NUCLEOTIDE SEQUENCE [LARGE SCALE GENOMIC DNA]</scope>
    <source>
        <strain evidence="2 3">SCSIO 58843</strain>
    </source>
</reference>
<accession>A0A5Q2RJB8</accession>
<dbReference type="RefSeq" id="WP_153758223.1">
    <property type="nucleotide sequence ID" value="NZ_CP045851.1"/>
</dbReference>
<protein>
    <submittedName>
        <fullName evidence="2">Uncharacterized protein</fullName>
    </submittedName>
</protein>